<dbReference type="InterPro" id="IPR004158">
    <property type="entry name" value="DUF247_pln"/>
</dbReference>
<dbReference type="PANTHER" id="PTHR31170:SF9">
    <property type="entry name" value="PROTEIN, PUTATIVE (DUF247)-RELATED"/>
    <property type="match status" value="1"/>
</dbReference>
<comment type="caution">
    <text evidence="1">The sequence shown here is derived from an EMBL/GenBank/DDBJ whole genome shotgun (WGS) entry which is preliminary data.</text>
</comment>
<dbReference type="EMBL" id="CABITT030000008">
    <property type="protein sequence ID" value="VVB15006.1"/>
    <property type="molecule type" value="Genomic_DNA"/>
</dbReference>
<organism evidence="1 2">
    <name type="scientific">Arabis nemorensis</name>
    <dbReference type="NCBI Taxonomy" id="586526"/>
    <lineage>
        <taxon>Eukaryota</taxon>
        <taxon>Viridiplantae</taxon>
        <taxon>Streptophyta</taxon>
        <taxon>Embryophyta</taxon>
        <taxon>Tracheophyta</taxon>
        <taxon>Spermatophyta</taxon>
        <taxon>Magnoliopsida</taxon>
        <taxon>eudicotyledons</taxon>
        <taxon>Gunneridae</taxon>
        <taxon>Pentapetalae</taxon>
        <taxon>rosids</taxon>
        <taxon>malvids</taxon>
        <taxon>Brassicales</taxon>
        <taxon>Brassicaceae</taxon>
        <taxon>Arabideae</taxon>
        <taxon>Arabis</taxon>
    </lineage>
</organism>
<sequence>MWRFPTVPDKYCIYRGPQRLRRVNPEAYTPQLVLIGPLHHSLKSQALESLGDITKTTIMGYLNMEEYKKIYLAKFAERVDGENTIDGFRRIIEEDRERIRIYDVYYKESRPKETGKTGDLIVDDPCLHATVKEDLMLLENQLPYFILEKLFGPIVPRLDPDQTFRNLILDYFGSRGKISDDSRFIHFTDMFRCVGLNSSSGPEEPSKTIFIRLADIFRYVNMKTCGSTKQPTINSKDLFLKKKDESKAVNYVRSYMRIKHMYNAAKLHNAGVKFVVMKNQFAMDLRFDNGRLKLPSLWFDEYMESILRNIMALEQCHYPSNARLCNFITFLDFLIDSDEDVDLLFVKGSLYAFVCVYTTVLKRSLSVT</sequence>
<proteinExistence type="predicted"/>
<keyword evidence="2" id="KW-1185">Reference proteome</keyword>
<evidence type="ECO:0000313" key="2">
    <source>
        <dbReference type="Proteomes" id="UP000489600"/>
    </source>
</evidence>
<evidence type="ECO:0000313" key="1">
    <source>
        <dbReference type="EMBL" id="VVB15006.1"/>
    </source>
</evidence>
<name>A0A565CNE8_9BRAS</name>
<dbReference type="Proteomes" id="UP000489600">
    <property type="component" value="Unassembled WGS sequence"/>
</dbReference>
<dbReference type="PANTHER" id="PTHR31170">
    <property type="entry name" value="BNAC04G53230D PROTEIN"/>
    <property type="match status" value="1"/>
</dbReference>
<dbReference type="Pfam" id="PF03140">
    <property type="entry name" value="DUF247"/>
    <property type="match status" value="2"/>
</dbReference>
<protein>
    <submittedName>
        <fullName evidence="1">Uncharacterized protein</fullName>
    </submittedName>
</protein>
<gene>
    <name evidence="1" type="ORF">ANE_LOCUS25450</name>
</gene>
<accession>A0A565CNE8</accession>
<dbReference type="OrthoDB" id="591587at2759"/>
<reference evidence="1" key="1">
    <citation type="submission" date="2019-07" db="EMBL/GenBank/DDBJ databases">
        <authorList>
            <person name="Dittberner H."/>
        </authorList>
    </citation>
    <scope>NUCLEOTIDE SEQUENCE [LARGE SCALE GENOMIC DNA]</scope>
</reference>
<dbReference type="AlphaFoldDB" id="A0A565CNE8"/>